<dbReference type="Proteomes" id="UP000191154">
    <property type="component" value="Unassembled WGS sequence"/>
</dbReference>
<proteinExistence type="predicted"/>
<keyword evidence="3 5" id="KW-0269">Exonuclease</keyword>
<dbReference type="InterPro" id="IPR036397">
    <property type="entry name" value="RNaseH_sf"/>
</dbReference>
<sequence length="251" mass="29368">MNYIIYDLEFNQKPSVLKNIDRDNISKLPFEIIQIGALKLNNNLDTISTFNALIKPTLYKTIHPFVEDLTKITTEQVNLCDTFPEVYKNFLNFIGSEEITFCIWGSSDIKELIKNIKFHNLPASSISKKYIDVQNYVSKHFNAPNGTRIGLRNAVELFNISTKTEFHDAFNDAFYTTEVFKKIYNHNIVSKTYEPFPSRRLHQPKEKIDTNALIFQFEKMYNRKMTKDEISIIKTAYMMGKTKQFIKNESE</sequence>
<reference evidence="5 6" key="1">
    <citation type="submission" date="2016-05" db="EMBL/GenBank/DDBJ databases">
        <title>Microbial solvent formation.</title>
        <authorList>
            <person name="Poehlein A."/>
            <person name="Montoya Solano J.D."/>
            <person name="Flitsch S."/>
            <person name="Krabben P."/>
            <person name="Duerre P."/>
            <person name="Daniel R."/>
        </authorList>
    </citation>
    <scope>NUCLEOTIDE SEQUENCE [LARGE SCALE GENOMIC DNA]</scope>
    <source>
        <strain evidence="5 6">L1-8</strain>
    </source>
</reference>
<dbReference type="InterPro" id="IPR051274">
    <property type="entry name" value="3-5_Exoribonuclease"/>
</dbReference>
<comment type="caution">
    <text evidence="5">The sequence shown here is derived from an EMBL/GenBank/DDBJ whole genome shotgun (WGS) entry which is preliminary data.</text>
</comment>
<evidence type="ECO:0000256" key="1">
    <source>
        <dbReference type="ARBA" id="ARBA00022722"/>
    </source>
</evidence>
<evidence type="ECO:0000256" key="3">
    <source>
        <dbReference type="ARBA" id="ARBA00022839"/>
    </source>
</evidence>
<evidence type="ECO:0000313" key="5">
    <source>
        <dbReference type="EMBL" id="OOM13760.1"/>
    </source>
</evidence>
<keyword evidence="2" id="KW-0378">Hydrolase</keyword>
<dbReference type="EMBL" id="LZYZ01000003">
    <property type="protein sequence ID" value="OOM13760.1"/>
    <property type="molecule type" value="Genomic_DNA"/>
</dbReference>
<dbReference type="PANTHER" id="PTHR23044:SF61">
    <property type="entry name" value="3'-5' EXORIBONUCLEASE 1-RELATED"/>
    <property type="match status" value="1"/>
</dbReference>
<dbReference type="AlphaFoldDB" id="A0A1S8NBE8"/>
<feature type="domain" description="Exonuclease" evidence="4">
    <location>
        <begin position="2"/>
        <end position="189"/>
    </location>
</feature>
<dbReference type="InterPro" id="IPR013520">
    <property type="entry name" value="Ribonucl_H"/>
</dbReference>
<protein>
    <submittedName>
        <fullName evidence="5">Exonuclease</fullName>
    </submittedName>
</protein>
<dbReference type="GO" id="GO:0003676">
    <property type="term" value="F:nucleic acid binding"/>
    <property type="evidence" value="ECO:0007669"/>
    <property type="project" value="InterPro"/>
</dbReference>
<accession>A0A1S8NBE8</accession>
<evidence type="ECO:0000313" key="6">
    <source>
        <dbReference type="Proteomes" id="UP000191154"/>
    </source>
</evidence>
<keyword evidence="1" id="KW-0540">Nuclease</keyword>
<dbReference type="SMART" id="SM00479">
    <property type="entry name" value="EXOIII"/>
    <property type="match status" value="1"/>
</dbReference>
<dbReference type="InterPro" id="IPR012337">
    <property type="entry name" value="RNaseH-like_sf"/>
</dbReference>
<dbReference type="Gene3D" id="3.30.420.10">
    <property type="entry name" value="Ribonuclease H-like superfamily/Ribonuclease H"/>
    <property type="match status" value="1"/>
</dbReference>
<evidence type="ECO:0000259" key="4">
    <source>
        <dbReference type="SMART" id="SM00479"/>
    </source>
</evidence>
<dbReference type="Pfam" id="PF00929">
    <property type="entry name" value="RNase_T"/>
    <property type="match status" value="1"/>
</dbReference>
<organism evidence="5 6">
    <name type="scientific">Clostridium saccharobutylicum</name>
    <dbReference type="NCBI Taxonomy" id="169679"/>
    <lineage>
        <taxon>Bacteria</taxon>
        <taxon>Bacillati</taxon>
        <taxon>Bacillota</taxon>
        <taxon>Clostridia</taxon>
        <taxon>Eubacteriales</taxon>
        <taxon>Clostridiaceae</taxon>
        <taxon>Clostridium</taxon>
    </lineage>
</organism>
<evidence type="ECO:0000256" key="2">
    <source>
        <dbReference type="ARBA" id="ARBA00022801"/>
    </source>
</evidence>
<dbReference type="CDD" id="cd06133">
    <property type="entry name" value="ERI-1_3'hExo_like"/>
    <property type="match status" value="1"/>
</dbReference>
<gene>
    <name evidence="5" type="ORF">CLOSAC_18460</name>
</gene>
<dbReference type="RefSeq" id="WP_077865152.1">
    <property type="nucleotide sequence ID" value="NZ_LZYZ01000003.1"/>
</dbReference>
<dbReference type="GO" id="GO:0000175">
    <property type="term" value="F:3'-5'-RNA exonuclease activity"/>
    <property type="evidence" value="ECO:0007669"/>
    <property type="project" value="InterPro"/>
</dbReference>
<name>A0A1S8NBE8_CLOSA</name>
<dbReference type="InterPro" id="IPR047201">
    <property type="entry name" value="ERI-1_3'hExo-like"/>
</dbReference>
<dbReference type="STRING" id="169679.CSACC_14820"/>
<dbReference type="SUPFAM" id="SSF53098">
    <property type="entry name" value="Ribonuclease H-like"/>
    <property type="match status" value="1"/>
</dbReference>
<dbReference type="PANTHER" id="PTHR23044">
    <property type="entry name" value="3'-5' EXONUCLEASE ERI1-RELATED"/>
    <property type="match status" value="1"/>
</dbReference>